<proteinExistence type="predicted"/>
<gene>
    <name evidence="2" type="ORF">EVEC_LOCUS12407</name>
</gene>
<dbReference type="EMBL" id="UXUI01014483">
    <property type="protein sequence ID" value="VDD97656.1"/>
    <property type="molecule type" value="Genomic_DNA"/>
</dbReference>
<feature type="region of interest" description="Disordered" evidence="1">
    <location>
        <begin position="75"/>
        <end position="111"/>
    </location>
</feature>
<reference evidence="2 3" key="2">
    <citation type="submission" date="2018-10" db="EMBL/GenBank/DDBJ databases">
        <authorList>
            <consortium name="Pathogen Informatics"/>
        </authorList>
    </citation>
    <scope>NUCLEOTIDE SEQUENCE [LARGE SCALE GENOMIC DNA]</scope>
</reference>
<accession>A0A0N4VQG1</accession>
<organism evidence="4">
    <name type="scientific">Enterobius vermicularis</name>
    <name type="common">Human pinworm</name>
    <dbReference type="NCBI Taxonomy" id="51028"/>
    <lineage>
        <taxon>Eukaryota</taxon>
        <taxon>Metazoa</taxon>
        <taxon>Ecdysozoa</taxon>
        <taxon>Nematoda</taxon>
        <taxon>Chromadorea</taxon>
        <taxon>Rhabditida</taxon>
        <taxon>Spirurina</taxon>
        <taxon>Oxyuridomorpha</taxon>
        <taxon>Oxyuroidea</taxon>
        <taxon>Oxyuridae</taxon>
        <taxon>Enterobius</taxon>
    </lineage>
</organism>
<dbReference type="WBParaSite" id="EVEC_0001326201-mRNA-1">
    <property type="protein sequence ID" value="EVEC_0001326201-mRNA-1"/>
    <property type="gene ID" value="EVEC_0001326201"/>
</dbReference>
<keyword evidence="3" id="KW-1185">Reference proteome</keyword>
<reference evidence="4" key="1">
    <citation type="submission" date="2017-02" db="UniProtKB">
        <authorList>
            <consortium name="WormBaseParasite"/>
        </authorList>
    </citation>
    <scope>IDENTIFICATION</scope>
</reference>
<dbReference type="Proteomes" id="UP000274131">
    <property type="component" value="Unassembled WGS sequence"/>
</dbReference>
<evidence type="ECO:0000256" key="1">
    <source>
        <dbReference type="SAM" id="MobiDB-lite"/>
    </source>
</evidence>
<evidence type="ECO:0000313" key="2">
    <source>
        <dbReference type="EMBL" id="VDD97656.1"/>
    </source>
</evidence>
<dbReference type="AlphaFoldDB" id="A0A0N4VQG1"/>
<protein>
    <submittedName>
        <fullName evidence="2 4">Uncharacterized protein</fullName>
    </submittedName>
</protein>
<name>A0A0N4VQG1_ENTVE</name>
<evidence type="ECO:0000313" key="3">
    <source>
        <dbReference type="Proteomes" id="UP000274131"/>
    </source>
</evidence>
<evidence type="ECO:0000313" key="4">
    <source>
        <dbReference type="WBParaSite" id="EVEC_0001326201-mRNA-1"/>
    </source>
</evidence>
<sequence>MFDLSRLLYGEHSGPRIKWNPQQEKALCGIRKSNPRAAFKDLVRIFREQTGVERTAAALKPRWAKLSIEQQPADVPSQIQNIRAGGDEGVLPQSDSRKTKKCFGGSSPSSW</sequence>